<feature type="domain" description="Cyclic nucleotide-binding" evidence="1">
    <location>
        <begin position="34"/>
        <end position="108"/>
    </location>
</feature>
<reference evidence="2 3" key="1">
    <citation type="submission" date="2021-07" db="EMBL/GenBank/DDBJ databases">
        <title>Sphingomonas sp.</title>
        <authorList>
            <person name="Feng G."/>
            <person name="Li J."/>
            <person name="Pan M."/>
        </authorList>
    </citation>
    <scope>NUCLEOTIDE SEQUENCE [LARGE SCALE GENOMIC DNA]</scope>
    <source>
        <strain evidence="2 3">RRHST34</strain>
    </source>
</reference>
<dbReference type="InterPro" id="IPR014710">
    <property type="entry name" value="RmlC-like_jellyroll"/>
</dbReference>
<dbReference type="PROSITE" id="PS50042">
    <property type="entry name" value="CNMP_BINDING_3"/>
    <property type="match status" value="1"/>
</dbReference>
<gene>
    <name evidence="2" type="ORF">KZ820_07225</name>
</gene>
<dbReference type="EMBL" id="JAHXZN010000001">
    <property type="protein sequence ID" value="MBW6530524.1"/>
    <property type="molecule type" value="Genomic_DNA"/>
</dbReference>
<dbReference type="Gene3D" id="2.60.120.10">
    <property type="entry name" value="Jelly Rolls"/>
    <property type="match status" value="1"/>
</dbReference>
<organism evidence="2 3">
    <name type="scientific">Sphingomonas citri</name>
    <dbReference type="NCBI Taxonomy" id="2862499"/>
    <lineage>
        <taxon>Bacteria</taxon>
        <taxon>Pseudomonadati</taxon>
        <taxon>Pseudomonadota</taxon>
        <taxon>Alphaproteobacteria</taxon>
        <taxon>Sphingomonadales</taxon>
        <taxon>Sphingomonadaceae</taxon>
        <taxon>Sphingomonas</taxon>
    </lineage>
</organism>
<sequence length="311" mass="34433">MTGQIDRFKDRDDQIEAMLSQKTVRGNRSVAEALVDAGELVAFAPGEDLMHQGANDDHCWFILAGSVDLIVNGERLPYGRGAGDVVGEFAAINPRLCRTATVTAREPVVALRCGSAALKGAGRGEPELWRLLAVELTHKIEQRNQLIASVNERPRIFMIASESRREIAQQIRLALLRNHDVELWNVDDLVPPGEHQVDVLHEQARAADFGVVLADPDDLCDPPERASGDQWQTVRFELGYVMSELSRHRTLVMVPEWAAGAAPRLFKGMQPMTYSLPDEGVPTRVALARAIEAITEFVAERKARSRLRSTS</sequence>
<dbReference type="CDD" id="cd00038">
    <property type="entry name" value="CAP_ED"/>
    <property type="match status" value="1"/>
</dbReference>
<keyword evidence="3" id="KW-1185">Reference proteome</keyword>
<evidence type="ECO:0000313" key="2">
    <source>
        <dbReference type="EMBL" id="MBW6530524.1"/>
    </source>
</evidence>
<evidence type="ECO:0000259" key="1">
    <source>
        <dbReference type="PROSITE" id="PS50042"/>
    </source>
</evidence>
<dbReference type="InterPro" id="IPR000595">
    <property type="entry name" value="cNMP-bd_dom"/>
</dbReference>
<proteinExistence type="predicted"/>
<dbReference type="SUPFAM" id="SSF51206">
    <property type="entry name" value="cAMP-binding domain-like"/>
    <property type="match status" value="1"/>
</dbReference>
<protein>
    <submittedName>
        <fullName evidence="2">Nucleotide-binding protein</fullName>
    </submittedName>
</protein>
<dbReference type="InterPro" id="IPR019302">
    <property type="entry name" value="CAP12/PCTIR_TIR_dom"/>
</dbReference>
<dbReference type="Proteomes" id="UP000759103">
    <property type="component" value="Unassembled WGS sequence"/>
</dbReference>
<dbReference type="Pfam" id="PF10137">
    <property type="entry name" value="CAP12-PCTIR_TIR"/>
    <property type="match status" value="1"/>
</dbReference>
<dbReference type="InterPro" id="IPR018490">
    <property type="entry name" value="cNMP-bd_dom_sf"/>
</dbReference>
<name>A0ABS7BM65_9SPHN</name>
<dbReference type="Pfam" id="PF00027">
    <property type="entry name" value="cNMP_binding"/>
    <property type="match status" value="1"/>
</dbReference>
<comment type="caution">
    <text evidence="2">The sequence shown here is derived from an EMBL/GenBank/DDBJ whole genome shotgun (WGS) entry which is preliminary data.</text>
</comment>
<accession>A0ABS7BM65</accession>
<evidence type="ECO:0000313" key="3">
    <source>
        <dbReference type="Proteomes" id="UP000759103"/>
    </source>
</evidence>
<dbReference type="RefSeq" id="WP_219747873.1">
    <property type="nucleotide sequence ID" value="NZ_JAHXZN010000001.1"/>
</dbReference>